<keyword evidence="2" id="KW-1185">Reference proteome</keyword>
<gene>
    <name evidence="1" type="ORF">QJ521_00790</name>
</gene>
<sequence length="314" mass="36176">MQTNSFDKIRFFEDNCIVIDDCYSPLTKKRNIDNYIIQHAKGVISQDNDVSYLPDVPDLYYASLPRDVENIDVIVQLTHLKALKLFSSALNKIDISHLINLEHLHIIEDDVLSNFNFPKSLVSVYFQGFGFKNLLPLKSFIQLRELYIDNSSKLVSIEGIENLTSLNLVSLDYCTKLKDIESISSLSKTLKALRVMECNKVINFDFLNDLKELTNVFIVNSHSMAPIKLPNLEFVNSTKIDEYICNFKIEDGNLKPLLKSKHAEVFKFYSNYNLIDKDLPKKYVAYHDSNYTGKRVLLSDLELGKDDPNIIWTK</sequence>
<dbReference type="RefSeq" id="WP_282838487.1">
    <property type="nucleotide sequence ID" value="NZ_JASCXW010000001.1"/>
</dbReference>
<dbReference type="InterPro" id="IPR032675">
    <property type="entry name" value="LRR_dom_sf"/>
</dbReference>
<organism evidence="1 2">
    <name type="scientific">Peloplasma aerotolerans</name>
    <dbReference type="NCBI Taxonomy" id="3044389"/>
    <lineage>
        <taxon>Bacteria</taxon>
        <taxon>Bacillati</taxon>
        <taxon>Mycoplasmatota</taxon>
        <taxon>Mollicutes</taxon>
        <taxon>Acholeplasmatales</taxon>
        <taxon>Acholeplasmataceae</taxon>
        <taxon>Peloplasma</taxon>
    </lineage>
</organism>
<evidence type="ECO:0008006" key="3">
    <source>
        <dbReference type="Google" id="ProtNLM"/>
    </source>
</evidence>
<dbReference type="EMBL" id="JASCXW010000001">
    <property type="protein sequence ID" value="MDI6452085.1"/>
    <property type="molecule type" value="Genomic_DNA"/>
</dbReference>
<evidence type="ECO:0000313" key="1">
    <source>
        <dbReference type="EMBL" id="MDI6452085.1"/>
    </source>
</evidence>
<comment type="caution">
    <text evidence="1">The sequence shown here is derived from an EMBL/GenBank/DDBJ whole genome shotgun (WGS) entry which is preliminary data.</text>
</comment>
<accession>A0AAW6U2H4</accession>
<name>A0AAW6U2H4_9MOLU</name>
<reference evidence="1" key="1">
    <citation type="submission" date="2023-05" db="EMBL/GenBank/DDBJ databases">
        <title>Mariniplasma microaerophilum sp. nov., a novel anaerobic mollicute isolated from terrestrial mud volcano, Taman Peninsula, Russia.</title>
        <authorList>
            <person name="Khomyakova M.A."/>
            <person name="Merkel A.Y."/>
            <person name="Slobodkin A.I."/>
        </authorList>
    </citation>
    <scope>NUCLEOTIDE SEQUENCE</scope>
    <source>
        <strain evidence="1">M4Ah</strain>
    </source>
</reference>
<dbReference type="Proteomes" id="UP001431532">
    <property type="component" value="Unassembled WGS sequence"/>
</dbReference>
<dbReference type="Gene3D" id="3.80.10.10">
    <property type="entry name" value="Ribonuclease Inhibitor"/>
    <property type="match status" value="1"/>
</dbReference>
<evidence type="ECO:0000313" key="2">
    <source>
        <dbReference type="Proteomes" id="UP001431532"/>
    </source>
</evidence>
<protein>
    <recommendedName>
        <fullName evidence="3">Leucine-rich repeat domain-containing protein</fullName>
    </recommendedName>
</protein>
<proteinExistence type="predicted"/>
<dbReference type="AlphaFoldDB" id="A0AAW6U2H4"/>
<dbReference type="SUPFAM" id="SSF52047">
    <property type="entry name" value="RNI-like"/>
    <property type="match status" value="1"/>
</dbReference>